<sequence length="654" mass="69853">MRSNLPHAGQARSKSLLVLAVAVLAAGLAGPGPGSVAADPAAEQTRYSLVNGCYRIDTPAGPLAPASGPYRMRASALGEYLLYGRQREVLAVSEGVIGPAKTPSAAAVWKVDGTGAGGFILANGATQTSTPATFVPDSGCADFPEAQTGAEGTPGPGVGADGSIVGTIDAHAHITAYEFMGGNFHCGRPWHPYGVTYALPDCAQYRTGTNGLIADFLDYGAPFQGSDTRGWPSFRDWPKPSVLTAEGAYWTSIERSWKAGLRVMTVDLVDNESLCAMMTDRRNPCDDMDSVRIQADSLRALQDYIDAQSGGPGQGFFRIVTEPAEARRVAASGKLAVVLGMELSDPMGCGVFLGQPECTRADVDHWLAELRRIGVSSFFPVHKFDNAFGGTKMDHDVTGLLVNAGNFMQTGTFWNVQPCPGPEHDSTQPSVPIAGHINQFLANLTGPLLGGAPLPLYPAGSHCNARGLTDLGAYLIDKMIDHGFLIEIDHLSEATADEVMTIIERRDYPGVLSSHGWDSSKTTERVYAAGGFATPYAGGPQSFVQAWREARVLPRPAGDFGFGFGSDMNGIAGQGAPLGPDTIRYPFLSHDGRVTFHRERWGDRTFDINTDGTATYGTYADWLEAVRVLGGPEIMTDVFHGAEVYLRLWDQVRR</sequence>
<evidence type="ECO:0008006" key="4">
    <source>
        <dbReference type="Google" id="ProtNLM"/>
    </source>
</evidence>
<protein>
    <recommendedName>
        <fullName evidence="4">Membrane dipeptidase (Peptidase family M19)</fullName>
    </recommendedName>
</protein>
<dbReference type="Gene3D" id="3.20.20.140">
    <property type="entry name" value="Metal-dependent hydrolases"/>
    <property type="match status" value="1"/>
</dbReference>
<dbReference type="EMBL" id="BMNE01000002">
    <property type="protein sequence ID" value="GGN75391.1"/>
    <property type="molecule type" value="Genomic_DNA"/>
</dbReference>
<reference evidence="3" key="1">
    <citation type="journal article" date="2019" name="Int. J. Syst. Evol. Microbiol.">
        <title>The Global Catalogue of Microorganisms (GCM) 10K type strain sequencing project: providing services to taxonomists for standard genome sequencing and annotation.</title>
        <authorList>
            <consortium name="The Broad Institute Genomics Platform"/>
            <consortium name="The Broad Institute Genome Sequencing Center for Infectious Disease"/>
            <person name="Wu L."/>
            <person name="Ma J."/>
        </authorList>
    </citation>
    <scope>NUCLEOTIDE SEQUENCE [LARGE SCALE GENOMIC DNA]</scope>
    <source>
        <strain evidence="3">CGMCC 4.7329</strain>
    </source>
</reference>
<comment type="caution">
    <text evidence="2">The sequence shown here is derived from an EMBL/GenBank/DDBJ whole genome shotgun (WGS) entry which is preliminary data.</text>
</comment>
<feature type="chain" id="PRO_5045280451" description="Membrane dipeptidase (Peptidase family M19)" evidence="1">
    <location>
        <begin position="38"/>
        <end position="654"/>
    </location>
</feature>
<evidence type="ECO:0000256" key="1">
    <source>
        <dbReference type="SAM" id="SignalP"/>
    </source>
</evidence>
<dbReference type="RefSeq" id="WP_189026266.1">
    <property type="nucleotide sequence ID" value="NZ_BMNE01000002.1"/>
</dbReference>
<evidence type="ECO:0000313" key="3">
    <source>
        <dbReference type="Proteomes" id="UP000658127"/>
    </source>
</evidence>
<evidence type="ECO:0000313" key="2">
    <source>
        <dbReference type="EMBL" id="GGN75391.1"/>
    </source>
</evidence>
<name>A0ABQ2KAR4_9NOCA</name>
<accession>A0ABQ2KAR4</accession>
<gene>
    <name evidence="2" type="ORF">GCM10011610_19650</name>
</gene>
<proteinExistence type="predicted"/>
<feature type="signal peptide" evidence="1">
    <location>
        <begin position="1"/>
        <end position="37"/>
    </location>
</feature>
<dbReference type="SUPFAM" id="SSF51556">
    <property type="entry name" value="Metallo-dependent hydrolases"/>
    <property type="match status" value="1"/>
</dbReference>
<keyword evidence="1" id="KW-0732">Signal</keyword>
<dbReference type="InterPro" id="IPR032466">
    <property type="entry name" value="Metal_Hydrolase"/>
</dbReference>
<keyword evidence="3" id="KW-1185">Reference proteome</keyword>
<dbReference type="Proteomes" id="UP000658127">
    <property type="component" value="Unassembled WGS sequence"/>
</dbReference>
<organism evidence="2 3">
    <name type="scientific">Nocardia rhizosphaerihabitans</name>
    <dbReference type="NCBI Taxonomy" id="1691570"/>
    <lineage>
        <taxon>Bacteria</taxon>
        <taxon>Bacillati</taxon>
        <taxon>Actinomycetota</taxon>
        <taxon>Actinomycetes</taxon>
        <taxon>Mycobacteriales</taxon>
        <taxon>Nocardiaceae</taxon>
        <taxon>Nocardia</taxon>
    </lineage>
</organism>